<keyword evidence="1" id="KW-1133">Transmembrane helix</keyword>
<feature type="transmembrane region" description="Helical" evidence="1">
    <location>
        <begin position="20"/>
        <end position="41"/>
    </location>
</feature>
<name>A0A1I1WIN1_9RHOB</name>
<keyword evidence="3" id="KW-1185">Reference proteome</keyword>
<accession>A0A1I1WIN1</accession>
<dbReference type="RefSeq" id="WP_188129638.1">
    <property type="nucleotide sequence ID" value="NZ_FOMS01000004.1"/>
</dbReference>
<dbReference type="Proteomes" id="UP000325289">
    <property type="component" value="Unassembled WGS sequence"/>
</dbReference>
<evidence type="ECO:0000313" key="3">
    <source>
        <dbReference type="Proteomes" id="UP000325289"/>
    </source>
</evidence>
<protein>
    <submittedName>
        <fullName evidence="2">Uncharacterized protein</fullName>
    </submittedName>
</protein>
<keyword evidence="1" id="KW-0812">Transmembrane</keyword>
<reference evidence="2 3" key="1">
    <citation type="submission" date="2016-10" db="EMBL/GenBank/DDBJ databases">
        <authorList>
            <person name="Varghese N."/>
            <person name="Submissions S."/>
        </authorList>
    </citation>
    <scope>NUCLEOTIDE SEQUENCE [LARGE SCALE GENOMIC DNA]</scope>
    <source>
        <strain evidence="3">YIM D21,KCTC 23444,ACCC 10710</strain>
    </source>
</reference>
<dbReference type="AlphaFoldDB" id="A0A1I1WIN1"/>
<gene>
    <name evidence="2" type="ORF">SAMN04515678_104253</name>
</gene>
<organism evidence="2 3">
    <name type="scientific">Roseivivax sediminis</name>
    <dbReference type="NCBI Taxonomy" id="936889"/>
    <lineage>
        <taxon>Bacteria</taxon>
        <taxon>Pseudomonadati</taxon>
        <taxon>Pseudomonadota</taxon>
        <taxon>Alphaproteobacteria</taxon>
        <taxon>Rhodobacterales</taxon>
        <taxon>Roseobacteraceae</taxon>
        <taxon>Roseivivax</taxon>
    </lineage>
</organism>
<sequence>MNPVTNGTWDGFTGAFYTGFGGFEAIWLIASAALVVIALWMGNRHEKHAYREVAKK</sequence>
<dbReference type="EMBL" id="FOMS01000004">
    <property type="protein sequence ID" value="SFD92970.1"/>
    <property type="molecule type" value="Genomic_DNA"/>
</dbReference>
<evidence type="ECO:0000313" key="2">
    <source>
        <dbReference type="EMBL" id="SFD92970.1"/>
    </source>
</evidence>
<proteinExistence type="predicted"/>
<evidence type="ECO:0000256" key="1">
    <source>
        <dbReference type="SAM" id="Phobius"/>
    </source>
</evidence>
<keyword evidence="1" id="KW-0472">Membrane</keyword>